<dbReference type="GeneTree" id="ENSGT00980000201888"/>
<evidence type="ECO:0000256" key="1">
    <source>
        <dbReference type="ARBA" id="ARBA00023157"/>
    </source>
</evidence>
<dbReference type="Ensembl" id="ENSLLET00000005058.1">
    <property type="protein sequence ID" value="ENSLLEP00000004843.1"/>
    <property type="gene ID" value="ENSLLEG00000003103.1"/>
</dbReference>
<feature type="disulfide bond" evidence="2">
    <location>
        <begin position="151"/>
        <end position="166"/>
    </location>
</feature>
<dbReference type="SMART" id="SM00018">
    <property type="entry name" value="PD"/>
    <property type="match status" value="4"/>
</dbReference>
<dbReference type="GO" id="GO:0005615">
    <property type="term" value="C:extracellular space"/>
    <property type="evidence" value="ECO:0007669"/>
    <property type="project" value="TreeGrafter"/>
</dbReference>
<feature type="disulfide bond" evidence="2">
    <location>
        <begin position="37"/>
        <end position="52"/>
    </location>
</feature>
<evidence type="ECO:0000313" key="6">
    <source>
        <dbReference type="Proteomes" id="UP000694569"/>
    </source>
</evidence>
<dbReference type="Gene3D" id="4.10.110.10">
    <property type="entry name" value="Spasmolytic Protein, domain 1"/>
    <property type="match status" value="4"/>
</dbReference>
<evidence type="ECO:0000256" key="3">
    <source>
        <dbReference type="SAM" id="SignalP"/>
    </source>
</evidence>
<dbReference type="AlphaFoldDB" id="A0A8C5P832"/>
<keyword evidence="6" id="KW-1185">Reference proteome</keyword>
<evidence type="ECO:0000259" key="4">
    <source>
        <dbReference type="PROSITE" id="PS51448"/>
    </source>
</evidence>
<dbReference type="Pfam" id="PF00088">
    <property type="entry name" value="Trefoil"/>
    <property type="match status" value="4"/>
</dbReference>
<dbReference type="PRINTS" id="PR00680">
    <property type="entry name" value="PTREFOIL"/>
</dbReference>
<feature type="disulfide bond" evidence="2">
    <location>
        <begin position="161"/>
        <end position="178"/>
    </location>
</feature>
<protein>
    <recommendedName>
        <fullName evidence="4">P-type domain-containing protein</fullName>
    </recommendedName>
</protein>
<feature type="disulfide bond" evidence="2">
    <location>
        <begin position="47"/>
        <end position="64"/>
    </location>
</feature>
<feature type="domain" description="P-type" evidence="4">
    <location>
        <begin position="90"/>
        <end position="135"/>
    </location>
</feature>
<feature type="domain" description="P-type" evidence="4">
    <location>
        <begin position="129"/>
        <end position="182"/>
    </location>
</feature>
<feature type="chain" id="PRO_5034086771" description="P-type domain-containing protein" evidence="3">
    <location>
        <begin position="22"/>
        <end position="265"/>
    </location>
</feature>
<organism evidence="5 6">
    <name type="scientific">Leptobrachium leishanense</name>
    <name type="common">Leishan spiny toad</name>
    <dbReference type="NCBI Taxonomy" id="445787"/>
    <lineage>
        <taxon>Eukaryota</taxon>
        <taxon>Metazoa</taxon>
        <taxon>Chordata</taxon>
        <taxon>Craniata</taxon>
        <taxon>Vertebrata</taxon>
        <taxon>Euteleostomi</taxon>
        <taxon>Amphibia</taxon>
        <taxon>Batrachia</taxon>
        <taxon>Anura</taxon>
        <taxon>Pelobatoidea</taxon>
        <taxon>Megophryidae</taxon>
        <taxon>Leptobrachium</taxon>
    </lineage>
</organism>
<dbReference type="CDD" id="cd00111">
    <property type="entry name" value="Trefoil"/>
    <property type="match status" value="4"/>
</dbReference>
<feature type="signal peptide" evidence="3">
    <location>
        <begin position="1"/>
        <end position="21"/>
    </location>
</feature>
<name>A0A8C5P832_9ANUR</name>
<keyword evidence="1 2" id="KW-1015">Disulfide bond</keyword>
<feature type="domain" description="P-type" evidence="4">
    <location>
        <begin position="220"/>
        <end position="262"/>
    </location>
</feature>
<reference evidence="5" key="1">
    <citation type="submission" date="2025-08" db="UniProtKB">
        <authorList>
            <consortium name="Ensembl"/>
        </authorList>
    </citation>
    <scope>IDENTIFICATION</scope>
</reference>
<evidence type="ECO:0000313" key="5">
    <source>
        <dbReference type="Ensembl" id="ENSLLEP00000004843.1"/>
    </source>
</evidence>
<evidence type="ECO:0000256" key="2">
    <source>
        <dbReference type="PROSITE-ProRule" id="PRU00779"/>
    </source>
</evidence>
<reference evidence="5" key="2">
    <citation type="submission" date="2025-09" db="UniProtKB">
        <authorList>
            <consortium name="Ensembl"/>
        </authorList>
    </citation>
    <scope>IDENTIFICATION</scope>
</reference>
<proteinExistence type="predicted"/>
<sequence length="265" mass="29439">MSNMYWLLAAVFILGAERAGSETQGFCDFDASSRVNCGNERTSYDTCKSNGCCYDSSKMGYIWCFQPWSVKALHFRNTEVLAAMECNLYRICNYNNPSARANCGMEGINEQKCTKENDCCYDEKTSGVPSCFPKDLIAEKPTCNPNNRVNCAYPNVTLEACLRLKCCFDNSTLGKPYCYNTEKKNDVSYCALNTCLLSRNFSGTPCITEGSSSLLATVTVTCNVATSEKVNCGMDGISKDTCRNKDCCYYETPTGPWCYKMKITG</sequence>
<feature type="disulfide bond" evidence="2">
    <location>
        <begin position="222"/>
        <end position="248"/>
    </location>
</feature>
<feature type="disulfide bond" evidence="2">
    <location>
        <begin position="232"/>
        <end position="247"/>
    </location>
</feature>
<keyword evidence="3" id="KW-0732">Signal</keyword>
<dbReference type="InterPro" id="IPR044913">
    <property type="entry name" value="P_trefoil_dom_sf"/>
</dbReference>
<dbReference type="PANTHER" id="PTHR13826:SF14">
    <property type="entry name" value="TREFOIL FACTOR 2"/>
    <property type="match status" value="1"/>
</dbReference>
<dbReference type="PROSITE" id="PS51448">
    <property type="entry name" value="P_TREFOIL_2"/>
    <property type="match status" value="4"/>
</dbReference>
<dbReference type="PANTHER" id="PTHR13826">
    <property type="entry name" value="INTESTINAL TREFOIL FACTOR-RELATED"/>
    <property type="match status" value="1"/>
</dbReference>
<feature type="disulfide bond" evidence="2">
    <location>
        <begin position="27"/>
        <end position="53"/>
    </location>
</feature>
<feature type="domain" description="P-type" evidence="4">
    <location>
        <begin position="25"/>
        <end position="68"/>
    </location>
</feature>
<comment type="caution">
    <text evidence="2">Lacks conserved residue(s) required for the propagation of feature annotation.</text>
</comment>
<dbReference type="Proteomes" id="UP000694569">
    <property type="component" value="Unplaced"/>
</dbReference>
<dbReference type="InterPro" id="IPR000519">
    <property type="entry name" value="P_trefoil_dom"/>
</dbReference>
<dbReference type="SUPFAM" id="SSF57492">
    <property type="entry name" value="Trefoil"/>
    <property type="match status" value="4"/>
</dbReference>
<dbReference type="InterPro" id="IPR017994">
    <property type="entry name" value="P_trefoil_chordata"/>
</dbReference>
<accession>A0A8C5P832</accession>
<dbReference type="OrthoDB" id="10051464at2759"/>